<dbReference type="EMBL" id="CP012748">
    <property type="protein sequence ID" value="ALL71380.1"/>
    <property type="molecule type" value="Genomic_DNA"/>
</dbReference>
<protein>
    <submittedName>
        <fullName evidence="1">Uncharacterized protein</fullName>
    </submittedName>
</protein>
<dbReference type="AlphaFoldDB" id="A0A0P0RQQ8"/>
<proteinExistence type="predicted"/>
<dbReference type="GeneID" id="69974752"/>
<organism evidence="1 2">
    <name type="scientific">Paraburkholderia caribensis MBA4</name>
    <dbReference type="NCBI Taxonomy" id="1323664"/>
    <lineage>
        <taxon>Bacteria</taxon>
        <taxon>Pseudomonadati</taxon>
        <taxon>Pseudomonadota</taxon>
        <taxon>Betaproteobacteria</taxon>
        <taxon>Burkholderiales</taxon>
        <taxon>Burkholderiaceae</taxon>
        <taxon>Paraburkholderia</taxon>
    </lineage>
</organism>
<keyword evidence="1" id="KW-0614">Plasmid</keyword>
<sequence>MKDFLTSVARTHLALIASSVVIFAIDTTPSESRFFQAAEAEAAAIGRVADKLHEEMSFDPNQPKNYVDFFDDTKDTESLMVKKYASKFINESQISPGFRYSGRPGSILPTSASSLNEILISLRRTPLIMLPAPDVEILHLVFRELTARKNTNALLPCEREGKATKCGELTGDMILMGVRAERLIPDDTRPASEQLSGVSRNSPDHRLIVDFGLTNGPDSPRSTVSYTFPYRDSENIRESHLTITAEEKRIALAKQEIAKRTPLSYLKDTLCGATNGYLIGLLLPNKWFEYGWCQNVVMLIPHLDARINEVGSLTPQAAAQQFHDKAVSTRQKISLLGQSVDENAARYLGPAIILALAWHLLSETEGMRRTLARYRALGPASLTETELLPAWIGLHPNLGSRVYVALTIVVLPAFAVAASALRSDEPIGLSDAVIACELLLTVFCGKRTLRQLAMMRIELRSAYIRLHLYRRRIRRVEVLKKVAARREKRESKKLDDLC</sequence>
<reference evidence="1 2" key="1">
    <citation type="journal article" date="2014" name="Genome Announc.">
        <title>Draft Genome Sequence of the Haloacid-Degrading Burkholderia caribensis Strain MBA4.</title>
        <authorList>
            <person name="Pan Y."/>
            <person name="Kong K.F."/>
            <person name="Tsang J.S."/>
        </authorList>
    </citation>
    <scope>NUCLEOTIDE SEQUENCE [LARGE SCALE GENOMIC DNA]</scope>
    <source>
        <strain evidence="1 2">MBA4</strain>
        <plasmid evidence="2">Plasmid</plasmid>
    </source>
</reference>
<gene>
    <name evidence="1" type="ORF">K788_0001819</name>
</gene>
<evidence type="ECO:0000313" key="1">
    <source>
        <dbReference type="EMBL" id="ALL71380.1"/>
    </source>
</evidence>
<evidence type="ECO:0000313" key="2">
    <source>
        <dbReference type="Proteomes" id="UP000019146"/>
    </source>
</evidence>
<dbReference type="Proteomes" id="UP000019146">
    <property type="component" value="Plasmid unnamed"/>
</dbReference>
<name>A0A0P0RQQ8_9BURK</name>
<dbReference type="KEGG" id="bcai:K788_0001819"/>
<dbReference type="RefSeq" id="WP_035992397.1">
    <property type="nucleotide sequence ID" value="NZ_CP012748.1"/>
</dbReference>
<accession>A0A0P0RQQ8</accession>
<geneLocation type="plasmid" evidence="2"/>